<dbReference type="KEGG" id="swi:Swit_5384"/>
<feature type="transmembrane region" description="Helical" evidence="1">
    <location>
        <begin position="85"/>
        <end position="104"/>
    </location>
</feature>
<sequence length="105" mass="11355">MLRPNLTPVGDTLPKDLDLSSNLAFLFSWFLVSALGLLPLFGETLPRDPTPSASALIVFFVAVGSAAVLRRHYSWVGLVMHVSSQIFMWLSVFCVSLAGVLYAAG</sequence>
<dbReference type="EMBL" id="CP000700">
    <property type="protein sequence ID" value="ABQ71492.1"/>
    <property type="molecule type" value="Genomic_DNA"/>
</dbReference>
<feature type="transmembrane region" description="Helical" evidence="1">
    <location>
        <begin position="53"/>
        <end position="73"/>
    </location>
</feature>
<evidence type="ECO:0000313" key="3">
    <source>
        <dbReference type="Proteomes" id="UP000001989"/>
    </source>
</evidence>
<keyword evidence="1" id="KW-1133">Transmembrane helix</keyword>
<reference evidence="2 3" key="1">
    <citation type="journal article" date="2010" name="J. Bacteriol.">
        <title>Genome sequence of the dioxin-mineralizing bacterium Sphingomonas wittichii RW1.</title>
        <authorList>
            <person name="Miller T.R."/>
            <person name="Delcher A.L."/>
            <person name="Salzberg S.L."/>
            <person name="Saunders E."/>
            <person name="Detter J.C."/>
            <person name="Halden R.U."/>
        </authorList>
    </citation>
    <scope>NUCLEOTIDE SEQUENCE [LARGE SCALE GENOMIC DNA]</scope>
    <source>
        <strain evidence="3">DSM 6014 / CCUG 31198 / JCM 15750 / NBRC 105917 / EY 4224 / RW1</strain>
    </source>
</reference>
<proteinExistence type="predicted"/>
<organism evidence="2 3">
    <name type="scientific">Rhizorhabdus wittichii (strain DSM 6014 / CCUG 31198 / JCM 15750 / NBRC 105917 / EY 4224 / RW1)</name>
    <name type="common">Sphingomonas wittichii</name>
    <dbReference type="NCBI Taxonomy" id="392499"/>
    <lineage>
        <taxon>Bacteria</taxon>
        <taxon>Pseudomonadati</taxon>
        <taxon>Pseudomonadota</taxon>
        <taxon>Alphaproteobacteria</taxon>
        <taxon>Sphingomonadales</taxon>
        <taxon>Sphingomonadaceae</taxon>
        <taxon>Rhizorhabdus</taxon>
    </lineage>
</organism>
<keyword evidence="3" id="KW-1185">Reference proteome</keyword>
<accession>A0A9J9LF62</accession>
<keyword evidence="1" id="KW-0472">Membrane</keyword>
<dbReference type="Proteomes" id="UP000001989">
    <property type="component" value="Plasmid pSWIT01"/>
</dbReference>
<gene>
    <name evidence="2" type="ordered locus">Swit_5384</name>
</gene>
<name>A0A9J9LF62_RHIWR</name>
<keyword evidence="2" id="KW-0614">Plasmid</keyword>
<geneLocation type="plasmid" evidence="2 3">
    <name>pSWIT01</name>
</geneLocation>
<feature type="transmembrane region" description="Helical" evidence="1">
    <location>
        <begin position="20"/>
        <end position="41"/>
    </location>
</feature>
<keyword evidence="1" id="KW-0812">Transmembrane</keyword>
<protein>
    <submittedName>
        <fullName evidence="2">Uncharacterized protein</fullName>
    </submittedName>
</protein>
<evidence type="ECO:0000256" key="1">
    <source>
        <dbReference type="SAM" id="Phobius"/>
    </source>
</evidence>
<evidence type="ECO:0000313" key="2">
    <source>
        <dbReference type="EMBL" id="ABQ71492.1"/>
    </source>
</evidence>
<dbReference type="AlphaFoldDB" id="A0A9J9LF62"/>